<keyword evidence="11" id="KW-1185">Reference proteome</keyword>
<dbReference type="PANTHER" id="PTHR22855:SF13">
    <property type="entry name" value="METHYLCROTONOYL-COA CARBOXYLASE BETA CHAIN, MITOCHONDRIAL"/>
    <property type="match status" value="1"/>
</dbReference>
<dbReference type="GO" id="GO:0004485">
    <property type="term" value="F:methylcrotonoyl-CoA carboxylase activity"/>
    <property type="evidence" value="ECO:0007669"/>
    <property type="project" value="UniProtKB-EC"/>
</dbReference>
<evidence type="ECO:0000313" key="11">
    <source>
        <dbReference type="Proteomes" id="UP001195483"/>
    </source>
</evidence>
<dbReference type="InterPro" id="IPR011762">
    <property type="entry name" value="COA_CT_N"/>
</dbReference>
<proteinExistence type="inferred from homology"/>
<evidence type="ECO:0000256" key="5">
    <source>
        <dbReference type="ARBA" id="ARBA00031237"/>
    </source>
</evidence>
<accession>A0AAE0W1I3</accession>
<dbReference type="InterPro" id="IPR034733">
    <property type="entry name" value="AcCoA_carboxyl_beta"/>
</dbReference>
<dbReference type="InterPro" id="IPR029045">
    <property type="entry name" value="ClpP/crotonase-like_dom_sf"/>
</dbReference>
<reference evidence="10" key="3">
    <citation type="submission" date="2023-05" db="EMBL/GenBank/DDBJ databases">
        <authorList>
            <person name="Smith C.H."/>
        </authorList>
    </citation>
    <scope>NUCLEOTIDE SEQUENCE</scope>
    <source>
        <strain evidence="10">CHS0354</strain>
        <tissue evidence="10">Mantle</tissue>
    </source>
</reference>
<comment type="catalytic activity">
    <reaction evidence="7">
        <text>3-methylbut-2-enoyl-CoA + hydrogencarbonate + ATP = 3-methyl-(2E)-glutaconyl-CoA + ADP + phosphate + H(+)</text>
        <dbReference type="Rhea" id="RHEA:13589"/>
        <dbReference type="ChEBI" id="CHEBI:15378"/>
        <dbReference type="ChEBI" id="CHEBI:17544"/>
        <dbReference type="ChEBI" id="CHEBI:30616"/>
        <dbReference type="ChEBI" id="CHEBI:43474"/>
        <dbReference type="ChEBI" id="CHEBI:57344"/>
        <dbReference type="ChEBI" id="CHEBI:57346"/>
        <dbReference type="ChEBI" id="CHEBI:456216"/>
        <dbReference type="EC" id="6.4.1.4"/>
    </reaction>
</comment>
<dbReference type="EMBL" id="JAEAOA010002354">
    <property type="protein sequence ID" value="KAK3598006.1"/>
    <property type="molecule type" value="Genomic_DNA"/>
</dbReference>
<dbReference type="PROSITE" id="PS50980">
    <property type="entry name" value="COA_CT_NTER"/>
    <property type="match status" value="1"/>
</dbReference>
<dbReference type="AlphaFoldDB" id="A0AAE0W1I3"/>
<evidence type="ECO:0000256" key="6">
    <source>
        <dbReference type="ARBA" id="ARBA00031404"/>
    </source>
</evidence>
<organism evidence="10 11">
    <name type="scientific">Potamilus streckersoni</name>
    <dbReference type="NCBI Taxonomy" id="2493646"/>
    <lineage>
        <taxon>Eukaryota</taxon>
        <taxon>Metazoa</taxon>
        <taxon>Spiralia</taxon>
        <taxon>Lophotrochozoa</taxon>
        <taxon>Mollusca</taxon>
        <taxon>Bivalvia</taxon>
        <taxon>Autobranchia</taxon>
        <taxon>Heteroconchia</taxon>
        <taxon>Palaeoheterodonta</taxon>
        <taxon>Unionida</taxon>
        <taxon>Unionoidea</taxon>
        <taxon>Unionidae</taxon>
        <taxon>Ambleminae</taxon>
        <taxon>Lampsilini</taxon>
        <taxon>Potamilus</taxon>
    </lineage>
</organism>
<dbReference type="GO" id="GO:1905202">
    <property type="term" value="C:methylcrotonoyl-CoA carboxylase complex"/>
    <property type="evidence" value="ECO:0007669"/>
    <property type="project" value="TreeGrafter"/>
</dbReference>
<comment type="pathway">
    <text evidence="2">Amino-acid degradation; L-leucine degradation; (S)-3-hydroxy-3-methylglutaryl-CoA from 3-isovaleryl-CoA: step 2/3.</text>
</comment>
<sequence>MIVRQLRFLAVSAKCVHRQLYGLSRQQRQYYTEQAPTVGSKQDTESPEYKENYDRMQVLVKELKNTVSKILQGGGEKARSRHTSRGKMLPRERIDALLDPESPFLEIGQLAGFNLYGDEEVPAGGIISGIGRVSGVECMIVTNDPTVKGGSYYPITVKKHIRAQEIAEQNHLPCIYLVDSGGANLPRQAEVFPDRDHFGRIFYNQANMSAKGIPQVAVVLGSCTAGGAYVPAMADESVIVKKQGTIFLGGPPLVKAATGEEVSAEDLGGADLHCGKSGVTDYYAEDDLHALHQARWIIKNLNYIKDPKVTIQPPAAPLYPAEELYGIVGDNLKKTFDVREVIARIVDGSRFDEFKAKFGDTLVTGFARLWGYPVGILGNNGVLFSESALKATHFIEICCKRNIPLLFLQNITGFMVGRDAEAGGIAKHGAKMVTAVACAKVPKITLIIGGSYGAGNYGMCGRAYGPRFLYMWPNARISVMGGEQAANVLAQISREQRQREGKPWTEEEEIALKTPVIKKYEIEGSPYYSSARLWDDGVIDPVDTRVVLALSLSAALNAPRQSTTFGVFRM</sequence>
<dbReference type="EC" id="6.4.1.4" evidence="3"/>
<dbReference type="SUPFAM" id="SSF52096">
    <property type="entry name" value="ClpP/crotonase"/>
    <property type="match status" value="2"/>
</dbReference>
<evidence type="ECO:0000256" key="7">
    <source>
        <dbReference type="ARBA" id="ARBA00052347"/>
    </source>
</evidence>
<reference evidence="10" key="2">
    <citation type="journal article" date="2021" name="Genome Biol. Evol.">
        <title>Developing a high-quality reference genome for a parasitic bivalve with doubly uniparental inheritance (Bivalvia: Unionida).</title>
        <authorList>
            <person name="Smith C.H."/>
        </authorList>
    </citation>
    <scope>NUCLEOTIDE SEQUENCE</scope>
    <source>
        <strain evidence="10">CHS0354</strain>
        <tissue evidence="10">Mantle</tissue>
    </source>
</reference>
<dbReference type="GO" id="GO:0005739">
    <property type="term" value="C:mitochondrion"/>
    <property type="evidence" value="ECO:0007669"/>
    <property type="project" value="TreeGrafter"/>
</dbReference>
<dbReference type="InterPro" id="IPR011763">
    <property type="entry name" value="COA_CT_C"/>
</dbReference>
<dbReference type="PANTHER" id="PTHR22855">
    <property type="entry name" value="ACETYL, PROPIONYL, PYRUVATE, AND GLUTACONYL CARBOXYLASE-RELATED"/>
    <property type="match status" value="1"/>
</dbReference>
<name>A0AAE0W1I3_9BIVA</name>
<dbReference type="FunFam" id="3.90.226.10:FF:000004">
    <property type="entry name" value="Methylcrotonoyl-CoA carboxylase beta chain"/>
    <property type="match status" value="1"/>
</dbReference>
<evidence type="ECO:0000256" key="1">
    <source>
        <dbReference type="ARBA" id="ARBA00006102"/>
    </source>
</evidence>
<feature type="domain" description="CoA carboxyltransferase C-terminal" evidence="9">
    <location>
        <begin position="316"/>
        <end position="562"/>
    </location>
</feature>
<evidence type="ECO:0000256" key="3">
    <source>
        <dbReference type="ARBA" id="ARBA00026116"/>
    </source>
</evidence>
<comment type="caution">
    <text evidence="10">The sequence shown here is derived from an EMBL/GenBank/DDBJ whole genome shotgun (WGS) entry which is preliminary data.</text>
</comment>
<feature type="domain" description="CoA carboxyltransferase N-terminal" evidence="8">
    <location>
        <begin position="56"/>
        <end position="313"/>
    </location>
</feature>
<evidence type="ECO:0000313" key="10">
    <source>
        <dbReference type="EMBL" id="KAK3598006.1"/>
    </source>
</evidence>
<comment type="similarity">
    <text evidence="1">Belongs to the AccD/PCCB family.</text>
</comment>
<dbReference type="GO" id="GO:0006552">
    <property type="term" value="P:L-leucine catabolic process"/>
    <property type="evidence" value="ECO:0007669"/>
    <property type="project" value="TreeGrafter"/>
</dbReference>
<dbReference type="Gene3D" id="3.90.226.10">
    <property type="entry name" value="2-enoyl-CoA Hydratase, Chain A, domain 1"/>
    <property type="match status" value="2"/>
</dbReference>
<protein>
    <recommendedName>
        <fullName evidence="3">methylcrotonoyl-CoA carboxylase</fullName>
        <ecNumber evidence="3">6.4.1.4</ecNumber>
    </recommendedName>
    <alternativeName>
        <fullName evidence="6">3-methylcrotonyl-CoA carboxylase 2</fullName>
    </alternativeName>
    <alternativeName>
        <fullName evidence="4">3-methylcrotonyl-CoA carboxylase non-biotin-containing subunit</fullName>
    </alternativeName>
    <alternativeName>
        <fullName evidence="5">3-methylcrotonyl-CoA:carbon dioxide ligase subunit beta</fullName>
    </alternativeName>
</protein>
<dbReference type="Proteomes" id="UP001195483">
    <property type="component" value="Unassembled WGS sequence"/>
</dbReference>
<dbReference type="InterPro" id="IPR045190">
    <property type="entry name" value="MCCB/AccD1-like"/>
</dbReference>
<dbReference type="PROSITE" id="PS50989">
    <property type="entry name" value="COA_CT_CTER"/>
    <property type="match status" value="1"/>
</dbReference>
<evidence type="ECO:0000259" key="8">
    <source>
        <dbReference type="PROSITE" id="PS50980"/>
    </source>
</evidence>
<evidence type="ECO:0000256" key="2">
    <source>
        <dbReference type="ARBA" id="ARBA00025711"/>
    </source>
</evidence>
<reference evidence="10" key="1">
    <citation type="journal article" date="2021" name="Genome Biol. Evol.">
        <title>A High-Quality Reference Genome for a Parasitic Bivalve with Doubly Uniparental Inheritance (Bivalvia: Unionida).</title>
        <authorList>
            <person name="Smith C.H."/>
        </authorList>
    </citation>
    <scope>NUCLEOTIDE SEQUENCE</scope>
    <source>
        <strain evidence="10">CHS0354</strain>
    </source>
</reference>
<evidence type="ECO:0000259" key="9">
    <source>
        <dbReference type="PROSITE" id="PS50989"/>
    </source>
</evidence>
<dbReference type="Pfam" id="PF01039">
    <property type="entry name" value="Carboxyl_trans"/>
    <property type="match status" value="1"/>
</dbReference>
<gene>
    <name evidence="10" type="ORF">CHS0354_042360</name>
</gene>
<dbReference type="FunFam" id="3.90.226.10:FF:000007">
    <property type="entry name" value="Methylcrotonoyl-CoA carboxylase subunit beta"/>
    <property type="match status" value="1"/>
</dbReference>
<evidence type="ECO:0000256" key="4">
    <source>
        <dbReference type="ARBA" id="ARBA00031109"/>
    </source>
</evidence>